<keyword evidence="2" id="KW-1185">Reference proteome</keyword>
<evidence type="ECO:0000313" key="2">
    <source>
        <dbReference type="Proteomes" id="UP001271769"/>
    </source>
</evidence>
<evidence type="ECO:0000313" key="1">
    <source>
        <dbReference type="EMBL" id="MDY0871017.1"/>
    </source>
</evidence>
<sequence length="41" mass="4561">MQTIAIACLAVATVNSAFLLWTLWRMSSTGRRPVWLGRLIG</sequence>
<accession>A0ABU5DUP7</accession>
<name>A0ABU5DUP7_9PROT</name>
<proteinExistence type="predicted"/>
<dbReference type="Proteomes" id="UP001271769">
    <property type="component" value="Unassembled WGS sequence"/>
</dbReference>
<dbReference type="EMBL" id="JAXCLX010000001">
    <property type="protein sequence ID" value="MDY0871017.1"/>
    <property type="molecule type" value="Genomic_DNA"/>
</dbReference>
<gene>
    <name evidence="1" type="ORF">SMD31_03760</name>
</gene>
<dbReference type="RefSeq" id="WP_320499386.1">
    <property type="nucleotide sequence ID" value="NZ_JAXCLX010000001.1"/>
</dbReference>
<comment type="caution">
    <text evidence="1">The sequence shown here is derived from an EMBL/GenBank/DDBJ whole genome shotgun (WGS) entry which is preliminary data.</text>
</comment>
<organism evidence="1 2">
    <name type="scientific">Dongia rigui</name>
    <dbReference type="NCBI Taxonomy" id="940149"/>
    <lineage>
        <taxon>Bacteria</taxon>
        <taxon>Pseudomonadati</taxon>
        <taxon>Pseudomonadota</taxon>
        <taxon>Alphaproteobacteria</taxon>
        <taxon>Rhodospirillales</taxon>
        <taxon>Dongiaceae</taxon>
        <taxon>Dongia</taxon>
    </lineage>
</organism>
<reference evidence="1 2" key="1">
    <citation type="journal article" date="2013" name="Antonie Van Leeuwenhoek">
        <title>Dongia rigui sp. nov., isolated from freshwater of a large wetland in Korea.</title>
        <authorList>
            <person name="Baik K.S."/>
            <person name="Hwang Y.M."/>
            <person name="Choi J.S."/>
            <person name="Kwon J."/>
            <person name="Seong C.N."/>
        </authorList>
    </citation>
    <scope>NUCLEOTIDE SEQUENCE [LARGE SCALE GENOMIC DNA]</scope>
    <source>
        <strain evidence="1 2">04SU4-P</strain>
    </source>
</reference>
<protein>
    <submittedName>
        <fullName evidence="1">Uncharacterized protein</fullName>
    </submittedName>
</protein>